<feature type="chain" id="PRO_5003227475" description="Lipoprotein" evidence="1">
    <location>
        <begin position="20"/>
        <end position="158"/>
    </location>
</feature>
<dbReference type="RefSeq" id="WP_006880608.1">
    <property type="nucleotide sequence ID" value="NZ_AEVS01000081.1"/>
</dbReference>
<feature type="signal peptide" evidence="1">
    <location>
        <begin position="1"/>
        <end position="19"/>
    </location>
</feature>
<gene>
    <name evidence="2" type="ORF">VIBR0546_07392</name>
</gene>
<dbReference type="AlphaFoldDB" id="E8LXC2"/>
<evidence type="ECO:0000313" key="2">
    <source>
        <dbReference type="EMBL" id="EGA64677.1"/>
    </source>
</evidence>
<evidence type="ECO:0008006" key="4">
    <source>
        <dbReference type="Google" id="ProtNLM"/>
    </source>
</evidence>
<evidence type="ECO:0000256" key="1">
    <source>
        <dbReference type="SAM" id="SignalP"/>
    </source>
</evidence>
<dbReference type="EMBL" id="AEVS01000081">
    <property type="protein sequence ID" value="EGA64677.1"/>
    <property type="molecule type" value="Genomic_DNA"/>
</dbReference>
<evidence type="ECO:0000313" key="3">
    <source>
        <dbReference type="Proteomes" id="UP000004371"/>
    </source>
</evidence>
<accession>E8LXC2</accession>
<comment type="caution">
    <text evidence="2">The sequence shown here is derived from an EMBL/GenBank/DDBJ whole genome shotgun (WGS) entry which is preliminary data.</text>
</comment>
<protein>
    <recommendedName>
        <fullName evidence="4">Lipoprotein</fullName>
    </recommendedName>
</protein>
<dbReference type="eggNOG" id="ENOG50307BY">
    <property type="taxonomic scope" value="Bacteria"/>
</dbReference>
<reference evidence="2 3" key="1">
    <citation type="journal article" date="2012" name="Int. J. Syst. Evol. Microbiol.">
        <title>Vibrio caribbeanicus sp. nov., isolated from the marine sponge Scleritoderma cyanea.</title>
        <authorList>
            <person name="Hoffmann M."/>
            <person name="Monday S.R."/>
            <person name="Allard M.W."/>
            <person name="Strain E.A."/>
            <person name="Whittaker P."/>
            <person name="Naum M."/>
            <person name="McCarthy P.J."/>
            <person name="Lopez J.V."/>
            <person name="Fischer M."/>
            <person name="Brown E.W."/>
        </authorList>
    </citation>
    <scope>NUCLEOTIDE SEQUENCE [LARGE SCALE GENOMIC DNA]</scope>
    <source>
        <strain evidence="2 3">LMG 20546</strain>
    </source>
</reference>
<keyword evidence="1" id="KW-0732">Signal</keyword>
<proteinExistence type="predicted"/>
<dbReference type="PROSITE" id="PS51257">
    <property type="entry name" value="PROKAR_LIPOPROTEIN"/>
    <property type="match status" value="1"/>
</dbReference>
<dbReference type="Proteomes" id="UP000004371">
    <property type="component" value="Unassembled WGS sequence"/>
</dbReference>
<dbReference type="OrthoDB" id="5916363at2"/>
<dbReference type="STRING" id="945543.VIBR0546_07392"/>
<organism evidence="2 3">
    <name type="scientific">Vibrio brasiliensis LMG 20546</name>
    <dbReference type="NCBI Taxonomy" id="945543"/>
    <lineage>
        <taxon>Bacteria</taxon>
        <taxon>Pseudomonadati</taxon>
        <taxon>Pseudomonadota</taxon>
        <taxon>Gammaproteobacteria</taxon>
        <taxon>Vibrionales</taxon>
        <taxon>Vibrionaceae</taxon>
        <taxon>Vibrio</taxon>
        <taxon>Vibrio oreintalis group</taxon>
    </lineage>
</organism>
<keyword evidence="3" id="KW-1185">Reference proteome</keyword>
<sequence>MSKVGLIAAALLMPSVAFGCDMYSTTQSVMLGKTHGVCFSLLDSLEYTTQSLKSFSDLAISEKKDYSEYWADWNMSEDDNPILSRSLASNYVGLGVWVPSELEQQLDAMDTEEWLKSHGLLVSFGFGDMDSGKPRMRLDYRWHEKYDGDVMMQVELPF</sequence>
<name>E8LXC2_9VIBR</name>